<dbReference type="PANTHER" id="PTHR43378:SF2">
    <property type="entry name" value="UDP-3-O-ACYLGLUCOSAMINE N-ACYLTRANSFERASE 1, MITOCHONDRIAL-RELATED"/>
    <property type="match status" value="1"/>
</dbReference>
<proteinExistence type="inferred from homology"/>
<keyword evidence="1 7" id="KW-0444">Lipid biosynthesis</keyword>
<dbReference type="InterPro" id="IPR020573">
    <property type="entry name" value="UDP_GlcNAc_AcTrfase_non-rep"/>
</dbReference>
<evidence type="ECO:0000256" key="7">
    <source>
        <dbReference type="HAMAP-Rule" id="MF_00523"/>
    </source>
</evidence>
<organism evidence="10 11">
    <name type="scientific">Gelidibacter salicanalis</name>
    <dbReference type="NCBI Taxonomy" id="291193"/>
    <lineage>
        <taxon>Bacteria</taxon>
        <taxon>Pseudomonadati</taxon>
        <taxon>Bacteroidota</taxon>
        <taxon>Flavobacteriia</taxon>
        <taxon>Flavobacteriales</taxon>
        <taxon>Flavobacteriaceae</taxon>
        <taxon>Gelidibacter</taxon>
    </lineage>
</organism>
<dbReference type="Pfam" id="PF25087">
    <property type="entry name" value="GMPPB_C"/>
    <property type="match status" value="1"/>
</dbReference>
<comment type="caution">
    <text evidence="10">The sequence shown here is derived from an EMBL/GenBank/DDBJ whole genome shotgun (WGS) entry which is preliminary data.</text>
</comment>
<dbReference type="GO" id="GO:0016410">
    <property type="term" value="F:N-acyltransferase activity"/>
    <property type="evidence" value="ECO:0007669"/>
    <property type="project" value="InterPro"/>
</dbReference>
<dbReference type="EMBL" id="VORX01000010">
    <property type="protein sequence ID" value="TXE05619.1"/>
    <property type="molecule type" value="Genomic_DNA"/>
</dbReference>
<evidence type="ECO:0000259" key="9">
    <source>
        <dbReference type="Pfam" id="PF25087"/>
    </source>
</evidence>
<dbReference type="NCBIfam" id="NF002060">
    <property type="entry name" value="PRK00892.1"/>
    <property type="match status" value="1"/>
</dbReference>
<dbReference type="HAMAP" id="MF_00523">
    <property type="entry name" value="LpxD"/>
    <property type="match status" value="1"/>
</dbReference>
<dbReference type="InterPro" id="IPR056729">
    <property type="entry name" value="GMPPB_C"/>
</dbReference>
<dbReference type="InterPro" id="IPR011004">
    <property type="entry name" value="Trimer_LpxA-like_sf"/>
</dbReference>
<accession>A0A5C7ACP2</accession>
<dbReference type="GO" id="GO:0103118">
    <property type="term" value="F:UDP-3-O-[(3R)-3-hydroxyacyl]-glucosamine N-acyltransferase activity"/>
    <property type="evidence" value="ECO:0007669"/>
    <property type="project" value="UniProtKB-EC"/>
</dbReference>
<dbReference type="Pfam" id="PF00132">
    <property type="entry name" value="Hexapep"/>
    <property type="match status" value="2"/>
</dbReference>
<keyword evidence="4 7" id="KW-0677">Repeat</keyword>
<dbReference type="Gene3D" id="2.160.10.10">
    <property type="entry name" value="Hexapeptide repeat proteins"/>
    <property type="match status" value="1"/>
</dbReference>
<dbReference type="SUPFAM" id="SSF51161">
    <property type="entry name" value="Trimeric LpxA-like enzymes"/>
    <property type="match status" value="1"/>
</dbReference>
<dbReference type="Pfam" id="PF04613">
    <property type="entry name" value="LpxD"/>
    <property type="match status" value="1"/>
</dbReference>
<keyword evidence="11" id="KW-1185">Reference proteome</keyword>
<dbReference type="OrthoDB" id="9784739at2"/>
<evidence type="ECO:0000256" key="4">
    <source>
        <dbReference type="ARBA" id="ARBA00022737"/>
    </source>
</evidence>
<dbReference type="Gene3D" id="3.40.1390.10">
    <property type="entry name" value="MurE/MurF, N-terminal domain"/>
    <property type="match status" value="1"/>
</dbReference>
<dbReference type="NCBIfam" id="TIGR01853">
    <property type="entry name" value="lipid_A_lpxD"/>
    <property type="match status" value="1"/>
</dbReference>
<keyword evidence="6 7" id="KW-0012">Acyltransferase</keyword>
<dbReference type="Proteomes" id="UP000321734">
    <property type="component" value="Unassembled WGS sequence"/>
</dbReference>
<dbReference type="CDD" id="cd03352">
    <property type="entry name" value="LbH_LpxD"/>
    <property type="match status" value="1"/>
</dbReference>
<keyword evidence="3 7" id="KW-0808">Transferase</keyword>
<dbReference type="UniPathway" id="UPA00973"/>
<evidence type="ECO:0000259" key="8">
    <source>
        <dbReference type="Pfam" id="PF04613"/>
    </source>
</evidence>
<comment type="pathway">
    <text evidence="7">Bacterial outer membrane biogenesis; LPS lipid A biosynthesis.</text>
</comment>
<feature type="domain" description="UDP-3-O-[3-hydroxymyristoyl] glucosamine N-acyltransferase non-repeat region" evidence="8">
    <location>
        <begin position="21"/>
        <end position="89"/>
    </location>
</feature>
<comment type="subunit">
    <text evidence="7">Homotrimer.</text>
</comment>
<evidence type="ECO:0000313" key="10">
    <source>
        <dbReference type="EMBL" id="TXE05619.1"/>
    </source>
</evidence>
<comment type="similarity">
    <text evidence="7">Belongs to the transferase hexapeptide repeat family. LpxD subfamily.</text>
</comment>
<evidence type="ECO:0000256" key="5">
    <source>
        <dbReference type="ARBA" id="ARBA00023098"/>
    </source>
</evidence>
<evidence type="ECO:0000313" key="11">
    <source>
        <dbReference type="Proteomes" id="UP000321734"/>
    </source>
</evidence>
<dbReference type="PANTHER" id="PTHR43378">
    <property type="entry name" value="UDP-3-O-ACYLGLUCOSAMINE N-ACYLTRANSFERASE"/>
    <property type="match status" value="1"/>
</dbReference>
<dbReference type="InterPro" id="IPR007691">
    <property type="entry name" value="LpxD"/>
</dbReference>
<keyword evidence="2 7" id="KW-0441">Lipid A biosynthesis</keyword>
<keyword evidence="5 7" id="KW-0443">Lipid metabolism</keyword>
<reference evidence="10 11" key="1">
    <citation type="submission" date="2019-08" db="EMBL/GenBank/DDBJ databases">
        <title>Genome sequence of Gelidibacter salicanalis IC162T.</title>
        <authorList>
            <person name="Bowman J.P."/>
        </authorList>
    </citation>
    <scope>NUCLEOTIDE SEQUENCE [LARGE SCALE GENOMIC DNA]</scope>
    <source>
        <strain evidence="10 11">IC162</strain>
    </source>
</reference>
<dbReference type="GO" id="GO:0009245">
    <property type="term" value="P:lipid A biosynthetic process"/>
    <property type="evidence" value="ECO:0007669"/>
    <property type="project" value="UniProtKB-UniRule"/>
</dbReference>
<feature type="active site" description="Proton acceptor" evidence="7">
    <location>
        <position position="241"/>
    </location>
</feature>
<protein>
    <recommendedName>
        <fullName evidence="7">UDP-3-O-acylglucosamine N-acyltransferase</fullName>
        <ecNumber evidence="7">2.3.1.191</ecNumber>
    </recommendedName>
</protein>
<dbReference type="GO" id="GO:0016020">
    <property type="term" value="C:membrane"/>
    <property type="evidence" value="ECO:0007669"/>
    <property type="project" value="GOC"/>
</dbReference>
<name>A0A5C7ACP2_9FLAO</name>
<sequence length="342" mass="36869">MKFTALQIAEILDGDIVGNPDVEVSKLSKIEEGTEGSLTFLANPKYKPYIYSTKASITIVSKTFEAESVISTTLIKVEDAYKSFSKLLEYYNQAKLNKFGIEQPSYVAETVTYGDDVYIGAFTYIGENVKIGNNVKIFPNSFIGDNVKIGDHTVVFAGARIYYDCVIGKNCVINSGVILGADGFGFAPDDKGEYSKVPQTGNVILEDFVDVGAATTIDRATLGSTIIRRGVKLDNQIQIAHNVEIGKNTVIAAQTGVAGSTKIGENCIIGGQVGIAGHIAIGNNVKIQAQSGVGRNVKDNEAIQGSPAFGYAEWNKSYVYFKNLPKIMKEINDIDKKVNGNS</sequence>
<comment type="function">
    <text evidence="7">Catalyzes the N-acylation of UDP-3-O-acylglucosamine using 3-hydroxyacyl-ACP as the acyl donor. Is involved in the biosynthesis of lipid A, a phosphorylated glycolipid that anchors the lipopolysaccharide to the outer membrane of the cell.</text>
</comment>
<dbReference type="EC" id="2.3.1.191" evidence="7"/>
<dbReference type="AlphaFoldDB" id="A0A5C7ACP2"/>
<evidence type="ECO:0000256" key="2">
    <source>
        <dbReference type="ARBA" id="ARBA00022556"/>
    </source>
</evidence>
<evidence type="ECO:0000256" key="1">
    <source>
        <dbReference type="ARBA" id="ARBA00022516"/>
    </source>
</evidence>
<dbReference type="InterPro" id="IPR001451">
    <property type="entry name" value="Hexapep"/>
</dbReference>
<gene>
    <name evidence="7 10" type="primary">lpxD</name>
    <name evidence="10" type="ORF">ES711_15040</name>
</gene>
<evidence type="ECO:0000256" key="6">
    <source>
        <dbReference type="ARBA" id="ARBA00023315"/>
    </source>
</evidence>
<evidence type="ECO:0000256" key="3">
    <source>
        <dbReference type="ARBA" id="ARBA00022679"/>
    </source>
</evidence>
<comment type="catalytic activity">
    <reaction evidence="7">
        <text>a UDP-3-O-[(3R)-3-hydroxyacyl]-alpha-D-glucosamine + a (3R)-hydroxyacyl-[ACP] = a UDP-2-N,3-O-bis[(3R)-3-hydroxyacyl]-alpha-D-glucosamine + holo-[ACP] + H(+)</text>
        <dbReference type="Rhea" id="RHEA:53836"/>
        <dbReference type="Rhea" id="RHEA-COMP:9685"/>
        <dbReference type="Rhea" id="RHEA-COMP:9945"/>
        <dbReference type="ChEBI" id="CHEBI:15378"/>
        <dbReference type="ChEBI" id="CHEBI:64479"/>
        <dbReference type="ChEBI" id="CHEBI:78827"/>
        <dbReference type="ChEBI" id="CHEBI:137740"/>
        <dbReference type="ChEBI" id="CHEBI:137748"/>
        <dbReference type="EC" id="2.3.1.191"/>
    </reaction>
</comment>
<dbReference type="RefSeq" id="WP_146894135.1">
    <property type="nucleotide sequence ID" value="NZ_VORX01000010.1"/>
</dbReference>
<feature type="domain" description="Mannose-1-phosphate guanyltransferase C-terminal" evidence="9">
    <location>
        <begin position="102"/>
        <end position="182"/>
    </location>
</feature>